<reference evidence="2 4" key="1">
    <citation type="submission" date="2014-09" db="EMBL/GenBank/DDBJ databases">
        <authorList>
            <person name="McGinnis J.M."/>
            <person name="Wolfgang W.J."/>
        </authorList>
    </citation>
    <scope>NUCLEOTIDE SEQUENCE [LARGE SCALE GENOMIC DNA]</scope>
    <source>
        <strain evidence="2 4">JCM 14014</strain>
    </source>
</reference>
<dbReference type="EMBL" id="JRKN01000001">
    <property type="protein sequence ID" value="KGJ06685.1"/>
    <property type="molecule type" value="Genomic_DNA"/>
</dbReference>
<dbReference type="Proteomes" id="UP000182312">
    <property type="component" value="Unassembled WGS sequence"/>
</dbReference>
<dbReference type="Proteomes" id="UP000029846">
    <property type="component" value="Unassembled WGS sequence"/>
</dbReference>
<protein>
    <recommendedName>
        <fullName evidence="6">Lipoprotein</fullName>
    </recommendedName>
</protein>
<dbReference type="AlphaFoldDB" id="A0A099F7L1"/>
<dbReference type="EMBL" id="FOJO01000002">
    <property type="protein sequence ID" value="SFA42189.1"/>
    <property type="molecule type" value="Genomic_DNA"/>
</dbReference>
<feature type="chain" id="PRO_5010409483" description="Lipoprotein" evidence="1">
    <location>
        <begin position="22"/>
        <end position="93"/>
    </location>
</feature>
<accession>A0A099F7L1</accession>
<evidence type="ECO:0008006" key="6">
    <source>
        <dbReference type="Google" id="ProtNLM"/>
    </source>
</evidence>
<evidence type="ECO:0000313" key="4">
    <source>
        <dbReference type="Proteomes" id="UP000029846"/>
    </source>
</evidence>
<keyword evidence="1" id="KW-0732">Signal</keyword>
<dbReference type="eggNOG" id="ENOG50330YG">
    <property type="taxonomic scope" value="Bacteria"/>
</dbReference>
<feature type="signal peptide" evidence="1">
    <location>
        <begin position="1"/>
        <end position="21"/>
    </location>
</feature>
<evidence type="ECO:0000313" key="3">
    <source>
        <dbReference type="EMBL" id="SFA42189.1"/>
    </source>
</evidence>
<organism evidence="2 4">
    <name type="scientific">Paracoccus halophilus</name>
    <dbReference type="NCBI Taxonomy" id="376733"/>
    <lineage>
        <taxon>Bacteria</taxon>
        <taxon>Pseudomonadati</taxon>
        <taxon>Pseudomonadota</taxon>
        <taxon>Alphaproteobacteria</taxon>
        <taxon>Rhodobacterales</taxon>
        <taxon>Paracoccaceae</taxon>
        <taxon>Paracoccus</taxon>
    </lineage>
</organism>
<dbReference type="RefSeq" id="WP_036737813.1">
    <property type="nucleotide sequence ID" value="NZ_FOJO01000002.1"/>
</dbReference>
<sequence length="93" mass="9507">MNNRLILTGALPLLLGACAAAGDKAGTTGPEPVPEAVLALAAPGQAVHTAWMDPADRCYWYLRPSAIETAPVPLPLRTAQGRQICAVSASAAS</sequence>
<reference evidence="2 4" key="2">
    <citation type="submission" date="2014-10" db="EMBL/GenBank/DDBJ databases">
        <title>Paracoccus sanguinis sp. nov., isolated from clinical specimens of New York State patients.</title>
        <authorList>
            <person name="Mingle L.A."/>
            <person name="Cole J.A."/>
            <person name="Lapierre P."/>
            <person name="Musser K.A."/>
        </authorList>
    </citation>
    <scope>NUCLEOTIDE SEQUENCE [LARGE SCALE GENOMIC DNA]</scope>
    <source>
        <strain evidence="2 4">JCM 14014</strain>
    </source>
</reference>
<dbReference type="PROSITE" id="PS51257">
    <property type="entry name" value="PROKAR_LIPOPROTEIN"/>
    <property type="match status" value="1"/>
</dbReference>
<evidence type="ECO:0000313" key="2">
    <source>
        <dbReference type="EMBL" id="KGJ06685.1"/>
    </source>
</evidence>
<reference evidence="3 5" key="3">
    <citation type="submission" date="2016-10" db="EMBL/GenBank/DDBJ databases">
        <authorList>
            <person name="de Groot N.N."/>
        </authorList>
    </citation>
    <scope>NUCLEOTIDE SEQUENCE [LARGE SCALE GENOMIC DNA]</scope>
    <source>
        <strain evidence="3 5">CGMCC 1.6117</strain>
    </source>
</reference>
<evidence type="ECO:0000256" key="1">
    <source>
        <dbReference type="SAM" id="SignalP"/>
    </source>
</evidence>
<gene>
    <name evidence="2" type="ORF">IT41_00465</name>
    <name evidence="3" type="ORF">SAMN04487972_102265</name>
</gene>
<keyword evidence="4" id="KW-1185">Reference proteome</keyword>
<proteinExistence type="predicted"/>
<dbReference type="STRING" id="376733.SAMN04487972_102265"/>
<name>A0A099F7L1_9RHOB</name>
<dbReference type="OrthoDB" id="7659063at2"/>
<evidence type="ECO:0000313" key="5">
    <source>
        <dbReference type="Proteomes" id="UP000182312"/>
    </source>
</evidence>